<proteinExistence type="predicted"/>
<dbReference type="InterPro" id="IPR012337">
    <property type="entry name" value="RNaseH-like_sf"/>
</dbReference>
<protein>
    <recommendedName>
        <fullName evidence="1">Integrase catalytic domain-containing protein</fullName>
    </recommendedName>
</protein>
<name>A0A3B0MD10_9RHOB</name>
<dbReference type="PROSITE" id="PS50994">
    <property type="entry name" value="INTEGRASE"/>
    <property type="match status" value="1"/>
</dbReference>
<dbReference type="InterPro" id="IPR050900">
    <property type="entry name" value="Transposase_IS3/IS150/IS904"/>
</dbReference>
<dbReference type="Gene3D" id="3.30.420.10">
    <property type="entry name" value="Ribonuclease H-like superfamily/Ribonuclease H"/>
    <property type="match status" value="1"/>
</dbReference>
<dbReference type="Pfam" id="PF00665">
    <property type="entry name" value="rve"/>
    <property type="match status" value="1"/>
</dbReference>
<dbReference type="InterPro" id="IPR025948">
    <property type="entry name" value="HTH-like_dom"/>
</dbReference>
<evidence type="ECO:0000313" key="2">
    <source>
        <dbReference type="EMBL" id="SUZ33702.1"/>
    </source>
</evidence>
<evidence type="ECO:0000259" key="1">
    <source>
        <dbReference type="PROSITE" id="PS50994"/>
    </source>
</evidence>
<dbReference type="InterPro" id="IPR036397">
    <property type="entry name" value="RNaseH_sf"/>
</dbReference>
<dbReference type="InterPro" id="IPR048020">
    <property type="entry name" value="Transpos_IS3"/>
</dbReference>
<dbReference type="GO" id="GO:0015074">
    <property type="term" value="P:DNA integration"/>
    <property type="evidence" value="ECO:0007669"/>
    <property type="project" value="InterPro"/>
</dbReference>
<dbReference type="InterPro" id="IPR001584">
    <property type="entry name" value="Integrase_cat-core"/>
</dbReference>
<dbReference type="GO" id="GO:0003676">
    <property type="term" value="F:nucleic acid binding"/>
    <property type="evidence" value="ECO:0007669"/>
    <property type="project" value="InterPro"/>
</dbReference>
<dbReference type="PANTHER" id="PTHR46889:SF4">
    <property type="entry name" value="TRANSPOSASE INSO FOR INSERTION SEQUENCE ELEMENT IS911B-RELATED"/>
    <property type="match status" value="1"/>
</dbReference>
<dbReference type="EMBL" id="UIHC01000066">
    <property type="protein sequence ID" value="SUZ33702.1"/>
    <property type="molecule type" value="Genomic_DNA"/>
</dbReference>
<dbReference type="Pfam" id="PF13276">
    <property type="entry name" value="HTH_21"/>
    <property type="match status" value="1"/>
</dbReference>
<organism evidence="2 3">
    <name type="scientific">Roseinatronobacter ekhonensis</name>
    <dbReference type="NCBI Taxonomy" id="254356"/>
    <lineage>
        <taxon>Bacteria</taxon>
        <taxon>Pseudomonadati</taxon>
        <taxon>Pseudomonadota</taxon>
        <taxon>Alphaproteobacteria</taxon>
        <taxon>Rhodobacterales</taxon>
        <taxon>Paracoccaceae</taxon>
        <taxon>Roseinatronobacter</taxon>
    </lineage>
</organism>
<dbReference type="SUPFAM" id="SSF53098">
    <property type="entry name" value="Ribonuclease H-like"/>
    <property type="match status" value="1"/>
</dbReference>
<dbReference type="PANTHER" id="PTHR46889">
    <property type="entry name" value="TRANSPOSASE INSF FOR INSERTION SEQUENCE IS3B-RELATED"/>
    <property type="match status" value="1"/>
</dbReference>
<evidence type="ECO:0000313" key="3">
    <source>
        <dbReference type="Proteomes" id="UP000272908"/>
    </source>
</evidence>
<reference evidence="3" key="1">
    <citation type="submission" date="2018-08" db="EMBL/GenBank/DDBJ databases">
        <authorList>
            <person name="Rodrigo-Torres L."/>
            <person name="Arahal R. D."/>
            <person name="Lucena T."/>
        </authorList>
    </citation>
    <scope>NUCLEOTIDE SEQUENCE [LARGE SCALE GENOMIC DNA]</scope>
    <source>
        <strain evidence="3">CECT 7235</strain>
    </source>
</reference>
<dbReference type="NCBIfam" id="NF033516">
    <property type="entry name" value="transpos_IS3"/>
    <property type="match status" value="1"/>
</dbReference>
<dbReference type="AlphaFoldDB" id="A0A3B0MD10"/>
<keyword evidence="3" id="KW-1185">Reference proteome</keyword>
<gene>
    <name evidence="2" type="ORF">ROE7235_03475</name>
</gene>
<dbReference type="Proteomes" id="UP000272908">
    <property type="component" value="Unassembled WGS sequence"/>
</dbReference>
<feature type="domain" description="Integrase catalytic" evidence="1">
    <location>
        <begin position="110"/>
        <end position="269"/>
    </location>
</feature>
<accession>A0A3B0MD10</accession>
<sequence length="283" mass="33443">MVERDHPDLSIGQQCALLQVPRSWFYYTPQGETEQNLALMRLIDVQFLDTPFFGVRQMTWHLRNEGHAVNEKRIRRLMRLMGLMPIYQKPNTSKPAKGHKTYPYLLRGLRVDRPNQVWCVDITYLPMRRGFLYLVAIMDWHTRMVLSWRISNTLDADFCVEALNEAIYRFGPPDIMNSDQGSQFTSFAWTDRLRRSGIRISMDGKGRYLDNIFIERLWRTLKYECVYLHAWETGSQARAGVRKWMEFYNHRRPHKALGGQPPAVVYSLQIEVTQPDQQEQIRA</sequence>